<comment type="caution">
    <text evidence="2">The sequence shown here is derived from an EMBL/GenBank/DDBJ whole genome shotgun (WGS) entry which is preliminary data.</text>
</comment>
<dbReference type="Gene3D" id="3.10.450.50">
    <property type="match status" value="1"/>
</dbReference>
<accession>A0ABU8RYE6</accession>
<dbReference type="EMBL" id="JBBHJZ010000003">
    <property type="protein sequence ID" value="MEJ5978042.1"/>
    <property type="molecule type" value="Genomic_DNA"/>
</dbReference>
<dbReference type="Pfam" id="PF13577">
    <property type="entry name" value="SnoaL_4"/>
    <property type="match status" value="1"/>
</dbReference>
<gene>
    <name evidence="2" type="ORF">WG901_15430</name>
</gene>
<dbReference type="InterPro" id="IPR032710">
    <property type="entry name" value="NTF2-like_dom_sf"/>
</dbReference>
<evidence type="ECO:0000259" key="1">
    <source>
        <dbReference type="Pfam" id="PF13577"/>
    </source>
</evidence>
<dbReference type="SUPFAM" id="SSF54427">
    <property type="entry name" value="NTF2-like"/>
    <property type="match status" value="1"/>
</dbReference>
<dbReference type="Proteomes" id="UP001361239">
    <property type="component" value="Unassembled WGS sequence"/>
</dbReference>
<protein>
    <submittedName>
        <fullName evidence="2">Nuclear transport factor 2 family protein</fullName>
    </submittedName>
</protein>
<dbReference type="InterPro" id="IPR037401">
    <property type="entry name" value="SnoaL-like"/>
</dbReference>
<keyword evidence="3" id="KW-1185">Reference proteome</keyword>
<evidence type="ECO:0000313" key="2">
    <source>
        <dbReference type="EMBL" id="MEJ5978042.1"/>
    </source>
</evidence>
<organism evidence="2 3">
    <name type="scientific">Novosphingobium anseongense</name>
    <dbReference type="NCBI Taxonomy" id="3133436"/>
    <lineage>
        <taxon>Bacteria</taxon>
        <taxon>Pseudomonadati</taxon>
        <taxon>Pseudomonadota</taxon>
        <taxon>Alphaproteobacteria</taxon>
        <taxon>Sphingomonadales</taxon>
        <taxon>Sphingomonadaceae</taxon>
        <taxon>Novosphingobium</taxon>
    </lineage>
</organism>
<evidence type="ECO:0000313" key="3">
    <source>
        <dbReference type="Proteomes" id="UP001361239"/>
    </source>
</evidence>
<name>A0ABU8RYE6_9SPHN</name>
<reference evidence="2 3" key="1">
    <citation type="submission" date="2024-03" db="EMBL/GenBank/DDBJ databases">
        <authorList>
            <person name="Jo J.-H."/>
        </authorList>
    </citation>
    <scope>NUCLEOTIDE SEQUENCE [LARGE SCALE GENOMIC DNA]</scope>
    <source>
        <strain evidence="2 3">PS1R-30</strain>
    </source>
</reference>
<proteinExistence type="predicted"/>
<feature type="domain" description="SnoaL-like" evidence="1">
    <location>
        <begin position="10"/>
        <end position="132"/>
    </location>
</feature>
<sequence>MDATSEDLRALLDRDRIRQCIERLARGEDRRDGAMIKAAYWPDSVTDYGVFQGDFDAYYAWVIPGSDAITNTQHVLGQSYTELDGDSARVETHVVSYHRVDMGTEERDTVIGGRYLDLFEKRDGEWRIAGRTMLYDWYQDWGQSIDWSQGVMGMPFSQEWFSGRANGDRSVDFFKGSN</sequence>
<dbReference type="RefSeq" id="WP_339587986.1">
    <property type="nucleotide sequence ID" value="NZ_JBBHJZ010000003.1"/>
</dbReference>